<dbReference type="GO" id="GO:0004769">
    <property type="term" value="F:steroid Delta-isomerase activity"/>
    <property type="evidence" value="ECO:0007669"/>
    <property type="project" value="UniProtKB-EC"/>
</dbReference>
<keyword evidence="9" id="KW-0753">Steroid metabolism</keyword>
<dbReference type="InterPro" id="IPR052542">
    <property type="entry name" value="Cholesterol_Oxidase"/>
</dbReference>
<dbReference type="InterPro" id="IPR036188">
    <property type="entry name" value="FAD/NAD-bd_sf"/>
</dbReference>
<dbReference type="InterPro" id="IPR007867">
    <property type="entry name" value="GMC_OxRtase_C"/>
</dbReference>
<dbReference type="GO" id="GO:0008203">
    <property type="term" value="P:cholesterol metabolic process"/>
    <property type="evidence" value="ECO:0007669"/>
    <property type="project" value="UniProtKB-KW"/>
</dbReference>
<dbReference type="PANTHER" id="PTHR47470:SF1">
    <property type="entry name" value="FAD-DEPENDENT OXIDOREDUCTASE 2 FAD BINDING DOMAIN-CONTAINING PROTEIN"/>
    <property type="match status" value="1"/>
</dbReference>
<evidence type="ECO:0000256" key="5">
    <source>
        <dbReference type="ARBA" id="ARBA00022827"/>
    </source>
</evidence>
<keyword evidence="10" id="KW-0413">Isomerase</keyword>
<comment type="pathway">
    <text evidence="12">Steroid metabolism; cholesterol degradation.</text>
</comment>
<evidence type="ECO:0000256" key="9">
    <source>
        <dbReference type="ARBA" id="ARBA00023221"/>
    </source>
</evidence>
<evidence type="ECO:0000256" key="10">
    <source>
        <dbReference type="ARBA" id="ARBA00023235"/>
    </source>
</evidence>
<dbReference type="GO" id="GO:0016995">
    <property type="term" value="F:cholesterol oxidase activity"/>
    <property type="evidence" value="ECO:0007669"/>
    <property type="project" value="UniProtKB-EC"/>
</dbReference>
<feature type="domain" description="Glucose-methanol-choline oxidoreductase N-terminal" evidence="16">
    <location>
        <begin position="201"/>
        <end position="295"/>
    </location>
</feature>
<dbReference type="GO" id="GO:0050660">
    <property type="term" value="F:flavin adenine dinucleotide binding"/>
    <property type="evidence" value="ECO:0007669"/>
    <property type="project" value="InterPro"/>
</dbReference>
<keyword evidence="7" id="KW-0443">Lipid metabolism</keyword>
<evidence type="ECO:0000256" key="12">
    <source>
        <dbReference type="ARBA" id="ARBA00049645"/>
    </source>
</evidence>
<gene>
    <name evidence="18" type="ORF">AVDCRST_MAG43-921</name>
</gene>
<evidence type="ECO:0000256" key="3">
    <source>
        <dbReference type="ARBA" id="ARBA00022548"/>
    </source>
</evidence>
<keyword evidence="5" id="KW-0274">FAD</keyword>
<evidence type="ECO:0000256" key="2">
    <source>
        <dbReference type="ARBA" id="ARBA00010790"/>
    </source>
</evidence>
<comment type="similarity">
    <text evidence="2">Belongs to the GMC oxidoreductase family.</text>
</comment>
<evidence type="ECO:0000256" key="13">
    <source>
        <dbReference type="ARBA" id="ARBA00049723"/>
    </source>
</evidence>
<evidence type="ECO:0000256" key="14">
    <source>
        <dbReference type="ARBA" id="ARBA00049744"/>
    </source>
</evidence>
<evidence type="ECO:0000256" key="1">
    <source>
        <dbReference type="ARBA" id="ARBA00001974"/>
    </source>
</evidence>
<proteinExistence type="inferred from homology"/>
<protein>
    <recommendedName>
        <fullName evidence="14">Cholesterol oxidase</fullName>
        <ecNumber evidence="13">1.1.3.6</ecNumber>
        <ecNumber evidence="11">5.3.3.1</ecNumber>
    </recommendedName>
    <alternativeName>
        <fullName evidence="15">Cholesterol isomerase</fullName>
    </alternativeName>
</protein>
<keyword evidence="6" id="KW-0560">Oxidoreductase</keyword>
<name>A0A6J4UJ84_9BACT</name>
<evidence type="ECO:0000256" key="11">
    <source>
        <dbReference type="ARBA" id="ARBA00038856"/>
    </source>
</evidence>
<dbReference type="Pfam" id="PF00732">
    <property type="entry name" value="GMC_oxred_N"/>
    <property type="match status" value="1"/>
</dbReference>
<accession>A0A6J4UJ84</accession>
<evidence type="ECO:0000259" key="16">
    <source>
        <dbReference type="Pfam" id="PF00732"/>
    </source>
</evidence>
<sequence>MDKEHFDAIVIGSGFGGSVMAYRLAEAGHRVCLLERGKAYPPGSFPRSPHGMRDNFWIPGEGRFGLFDFWSFHRIHALVASGLGGGSLIYANVLMRKDEKWFVQEDLEQGGYEHWPITRFDLDPHYDAVERMLRPQRYPFDREPYSSTSKTKAFADAARGLGLEPFLPGLAVTFANDGQAPVPGEPIRDEYPNLHGRIRQTCRLCGECDFGCNFGSKNTLDFNYLSAAKRHGAELRTGCEVKAFEPRREGGYAVRYLEHPISGPNEDRESRAHTITANRLILAAGTIGSTSLLLRNRSAFPGISPMLGTRFCGNGDLLAFAIRATEEVDGKRVPRVIDPGHGPVITSAVRVADEADGGEGRGFYLEDAGFPEHIAWLLHMFAMPRPIGRMIRRRFIWDWWGKGPDPNLGSQLSEVFGNTGLSTGVLPMLGMGRDIPNGNMKLRAGRLAVDWKRRKSGAYFDRVRRVSKDLAQELGARYMDDPLWYLNRLITVHPLGGCPMGRNVKEGVVDSRGEVFGYPGLFIADGSIMPGPVGANPSLTIAAVADRIADGILEPGSGTAP</sequence>
<evidence type="ECO:0000313" key="18">
    <source>
        <dbReference type="EMBL" id="CAA9549256.1"/>
    </source>
</evidence>
<dbReference type="EC" id="5.3.3.1" evidence="11"/>
<feature type="domain" description="Glucose-methanol-choline oxidoreductase C-terminal" evidence="17">
    <location>
        <begin position="491"/>
        <end position="545"/>
    </location>
</feature>
<dbReference type="SUPFAM" id="SSF51905">
    <property type="entry name" value="FAD/NAD(P)-binding domain"/>
    <property type="match status" value="1"/>
</dbReference>
<evidence type="ECO:0000256" key="15">
    <source>
        <dbReference type="ARBA" id="ARBA00049778"/>
    </source>
</evidence>
<evidence type="ECO:0000256" key="6">
    <source>
        <dbReference type="ARBA" id="ARBA00023002"/>
    </source>
</evidence>
<organism evidence="18">
    <name type="scientific">uncultured Thermomicrobiales bacterium</name>
    <dbReference type="NCBI Taxonomy" id="1645740"/>
    <lineage>
        <taxon>Bacteria</taxon>
        <taxon>Pseudomonadati</taxon>
        <taxon>Thermomicrobiota</taxon>
        <taxon>Thermomicrobia</taxon>
        <taxon>Thermomicrobiales</taxon>
        <taxon>environmental samples</taxon>
    </lineage>
</organism>
<dbReference type="EC" id="1.1.3.6" evidence="13"/>
<evidence type="ECO:0000259" key="17">
    <source>
        <dbReference type="Pfam" id="PF05199"/>
    </source>
</evidence>
<comment type="cofactor">
    <cofactor evidence="1">
        <name>FAD</name>
        <dbReference type="ChEBI" id="CHEBI:57692"/>
    </cofactor>
</comment>
<dbReference type="Gene3D" id="3.50.50.60">
    <property type="entry name" value="FAD/NAD(P)-binding domain"/>
    <property type="match status" value="3"/>
</dbReference>
<keyword evidence="3" id="KW-0153">Cholesterol metabolism</keyword>
<dbReference type="Pfam" id="PF13450">
    <property type="entry name" value="NAD_binding_8"/>
    <property type="match status" value="1"/>
</dbReference>
<dbReference type="EMBL" id="CADCWI010000044">
    <property type="protein sequence ID" value="CAA9549256.1"/>
    <property type="molecule type" value="Genomic_DNA"/>
</dbReference>
<dbReference type="Pfam" id="PF05199">
    <property type="entry name" value="GMC_oxred_C"/>
    <property type="match status" value="1"/>
</dbReference>
<evidence type="ECO:0000256" key="7">
    <source>
        <dbReference type="ARBA" id="ARBA00023098"/>
    </source>
</evidence>
<keyword evidence="8" id="KW-1207">Sterol metabolism</keyword>
<dbReference type="InterPro" id="IPR000172">
    <property type="entry name" value="GMC_OxRdtase_N"/>
</dbReference>
<dbReference type="AlphaFoldDB" id="A0A6J4UJ84"/>
<keyword evidence="4" id="KW-0285">Flavoprotein</keyword>
<evidence type="ECO:0000256" key="4">
    <source>
        <dbReference type="ARBA" id="ARBA00022630"/>
    </source>
</evidence>
<dbReference type="PANTHER" id="PTHR47470">
    <property type="entry name" value="CHOLESTEROL OXIDASE"/>
    <property type="match status" value="1"/>
</dbReference>
<evidence type="ECO:0000256" key="8">
    <source>
        <dbReference type="ARBA" id="ARBA00023166"/>
    </source>
</evidence>
<reference evidence="18" key="1">
    <citation type="submission" date="2020-02" db="EMBL/GenBank/DDBJ databases">
        <authorList>
            <person name="Meier V. D."/>
        </authorList>
    </citation>
    <scope>NUCLEOTIDE SEQUENCE</scope>
    <source>
        <strain evidence="18">AVDCRST_MAG43</strain>
    </source>
</reference>